<dbReference type="FunFam" id="2.60.40.10:FF:000369">
    <property type="entry name" value="Protein tyrosine phosphatase, receptor type B"/>
    <property type="match status" value="9"/>
</dbReference>
<feature type="region of interest" description="Disordered" evidence="13">
    <location>
        <begin position="787"/>
        <end position="853"/>
    </location>
</feature>
<feature type="domain" description="Fibronectin type-III" evidence="18">
    <location>
        <begin position="1135"/>
        <end position="1222"/>
    </location>
</feature>
<keyword evidence="8 14" id="KW-1133">Transmembrane helix</keyword>
<evidence type="ECO:0000259" key="17">
    <source>
        <dbReference type="PROSITE" id="PS50056"/>
    </source>
</evidence>
<dbReference type="Gene3D" id="2.60.40.10">
    <property type="entry name" value="Immunoglobulins"/>
    <property type="match status" value="13"/>
</dbReference>
<dbReference type="STRING" id="1676925.ENSPKIP00000006775"/>
<comment type="similarity">
    <text evidence="11">Belongs to the protein-tyrosine phosphatase family. Receptor class 3 subfamily.</text>
</comment>
<feature type="region of interest" description="Disordered" evidence="13">
    <location>
        <begin position="444"/>
        <end position="467"/>
    </location>
</feature>
<dbReference type="PRINTS" id="PR00700">
    <property type="entry name" value="PRTYPHPHTASE"/>
</dbReference>
<dbReference type="PANTHER" id="PTHR46957:SF2">
    <property type="entry name" value="RECEPTOR-TYPE TYROSINE-PROTEIN PHOSPHATASE BETA"/>
    <property type="match status" value="1"/>
</dbReference>
<dbReference type="OrthoDB" id="10057517at2759"/>
<feature type="compositionally biased region" description="Polar residues" evidence="13">
    <location>
        <begin position="314"/>
        <end position="350"/>
    </location>
</feature>
<feature type="domain" description="Fibronectin type-III" evidence="18">
    <location>
        <begin position="1402"/>
        <end position="1495"/>
    </location>
</feature>
<feature type="domain" description="Fibronectin type-III" evidence="18">
    <location>
        <begin position="2112"/>
        <end position="2206"/>
    </location>
</feature>
<keyword evidence="3 14" id="KW-0812">Transmembrane</keyword>
<feature type="domain" description="Fibronectin type-III" evidence="18">
    <location>
        <begin position="1577"/>
        <end position="1667"/>
    </location>
</feature>
<dbReference type="GeneTree" id="ENSGT00940000156088"/>
<feature type="domain" description="Tyrosine specific protein phosphatases" evidence="17">
    <location>
        <begin position="2673"/>
        <end position="2746"/>
    </location>
</feature>
<feature type="region of interest" description="Disordered" evidence="13">
    <location>
        <begin position="237"/>
        <end position="282"/>
    </location>
</feature>
<feature type="compositionally biased region" description="Low complexity" evidence="13">
    <location>
        <begin position="841"/>
        <end position="853"/>
    </location>
</feature>
<evidence type="ECO:0000256" key="8">
    <source>
        <dbReference type="ARBA" id="ARBA00022989"/>
    </source>
</evidence>
<keyword evidence="20" id="KW-1185">Reference proteome</keyword>
<keyword evidence="5" id="KW-0677">Repeat</keyword>
<dbReference type="GO" id="GO:0004725">
    <property type="term" value="F:protein tyrosine phosphatase activity"/>
    <property type="evidence" value="ECO:0007669"/>
    <property type="project" value="UniProtKB-EC"/>
</dbReference>
<dbReference type="InterPro" id="IPR036116">
    <property type="entry name" value="FN3_sf"/>
</dbReference>
<feature type="chain" id="PRO_5017443951" description="protein-tyrosine-phosphatase" evidence="15">
    <location>
        <begin position="19"/>
        <end position="2789"/>
    </location>
</feature>
<dbReference type="Pfam" id="PF00102">
    <property type="entry name" value="Y_phosphatase"/>
    <property type="match status" value="1"/>
</dbReference>
<name>A0A3B3QMH8_9TELE</name>
<dbReference type="GO" id="GO:0043235">
    <property type="term" value="C:receptor complex"/>
    <property type="evidence" value="ECO:0007669"/>
    <property type="project" value="TreeGrafter"/>
</dbReference>
<dbReference type="InterPro" id="IPR003961">
    <property type="entry name" value="FN3_dom"/>
</dbReference>
<feature type="compositionally biased region" description="Polar residues" evidence="13">
    <location>
        <begin position="719"/>
        <end position="738"/>
    </location>
</feature>
<feature type="compositionally biased region" description="Low complexity" evidence="13">
    <location>
        <begin position="193"/>
        <end position="206"/>
    </location>
</feature>
<keyword evidence="7" id="KW-0904">Protein phosphatase</keyword>
<dbReference type="Pfam" id="PF18861">
    <property type="entry name" value="PTP_tm"/>
    <property type="match status" value="1"/>
</dbReference>
<dbReference type="CDD" id="cd00063">
    <property type="entry name" value="FN3"/>
    <property type="match status" value="8"/>
</dbReference>
<evidence type="ECO:0000256" key="3">
    <source>
        <dbReference type="ARBA" id="ARBA00022692"/>
    </source>
</evidence>
<evidence type="ECO:0000256" key="15">
    <source>
        <dbReference type="SAM" id="SignalP"/>
    </source>
</evidence>
<feature type="region of interest" description="Disordered" evidence="13">
    <location>
        <begin position="172"/>
        <end position="219"/>
    </location>
</feature>
<dbReference type="PROSITE" id="PS50055">
    <property type="entry name" value="TYR_PHOSPHATASE_PTP"/>
    <property type="match status" value="1"/>
</dbReference>
<organism evidence="19 20">
    <name type="scientific">Paramormyrops kingsleyae</name>
    <dbReference type="NCBI Taxonomy" id="1676925"/>
    <lineage>
        <taxon>Eukaryota</taxon>
        <taxon>Metazoa</taxon>
        <taxon>Chordata</taxon>
        <taxon>Craniata</taxon>
        <taxon>Vertebrata</taxon>
        <taxon>Euteleostomi</taxon>
        <taxon>Actinopterygii</taxon>
        <taxon>Neopterygii</taxon>
        <taxon>Teleostei</taxon>
        <taxon>Osteoglossocephala</taxon>
        <taxon>Osteoglossomorpha</taxon>
        <taxon>Osteoglossiformes</taxon>
        <taxon>Mormyridae</taxon>
        <taxon>Paramormyrops</taxon>
    </lineage>
</organism>
<keyword evidence="6" id="KW-0378">Hydrolase</keyword>
<dbReference type="Gene3D" id="2.80.10.50">
    <property type="match status" value="1"/>
</dbReference>
<dbReference type="SMART" id="SM00060">
    <property type="entry name" value="FN3"/>
    <property type="match status" value="14"/>
</dbReference>
<feature type="signal peptide" evidence="15">
    <location>
        <begin position="1"/>
        <end position="18"/>
    </location>
</feature>
<feature type="domain" description="Fibronectin type-III" evidence="18">
    <location>
        <begin position="1310"/>
        <end position="1401"/>
    </location>
</feature>
<dbReference type="InterPro" id="IPR013783">
    <property type="entry name" value="Ig-like_fold"/>
</dbReference>
<feature type="domain" description="Tyrosine-protein phosphatase" evidence="16">
    <location>
        <begin position="2495"/>
        <end position="2755"/>
    </location>
</feature>
<feature type="compositionally biased region" description="Polar residues" evidence="13">
    <location>
        <begin position="237"/>
        <end position="252"/>
    </location>
</feature>
<dbReference type="Proteomes" id="UP000261540">
    <property type="component" value="Unplaced"/>
</dbReference>
<reference evidence="19" key="1">
    <citation type="submission" date="2025-08" db="UniProtKB">
        <authorList>
            <consortium name="Ensembl"/>
        </authorList>
    </citation>
    <scope>IDENTIFICATION</scope>
</reference>
<evidence type="ECO:0000256" key="1">
    <source>
        <dbReference type="ARBA" id="ARBA00004479"/>
    </source>
</evidence>
<dbReference type="InterPro" id="IPR000387">
    <property type="entry name" value="Tyr_Pase_dom"/>
</dbReference>
<dbReference type="InterPro" id="IPR041201">
    <property type="entry name" value="PTPRJ_TM"/>
</dbReference>
<comment type="catalytic activity">
    <reaction evidence="12">
        <text>O-phospho-L-tyrosyl-[protein] + H2O = L-tyrosyl-[protein] + phosphate</text>
        <dbReference type="Rhea" id="RHEA:10684"/>
        <dbReference type="Rhea" id="RHEA-COMP:10136"/>
        <dbReference type="Rhea" id="RHEA-COMP:20101"/>
        <dbReference type="ChEBI" id="CHEBI:15377"/>
        <dbReference type="ChEBI" id="CHEBI:43474"/>
        <dbReference type="ChEBI" id="CHEBI:46858"/>
        <dbReference type="ChEBI" id="CHEBI:61978"/>
        <dbReference type="EC" id="3.1.3.48"/>
    </reaction>
</comment>
<feature type="domain" description="Fibronectin type-III" evidence="18">
    <location>
        <begin position="1750"/>
        <end position="1843"/>
    </location>
</feature>
<evidence type="ECO:0000256" key="13">
    <source>
        <dbReference type="SAM" id="MobiDB-lite"/>
    </source>
</evidence>
<dbReference type="GO" id="GO:0016020">
    <property type="term" value="C:membrane"/>
    <property type="evidence" value="ECO:0007669"/>
    <property type="project" value="UniProtKB-SubCell"/>
</dbReference>
<comment type="subcellular location">
    <subcellularLocation>
        <location evidence="1">Membrane</location>
        <topology evidence="1">Single-pass type I membrane protein</topology>
    </subcellularLocation>
</comment>
<accession>A0A3B3QMH8</accession>
<reference evidence="19" key="2">
    <citation type="submission" date="2025-09" db="UniProtKB">
        <authorList>
            <consortium name="Ensembl"/>
        </authorList>
    </citation>
    <scope>IDENTIFICATION</scope>
</reference>
<dbReference type="InterPro" id="IPR050713">
    <property type="entry name" value="RTP_Phos/Ushers"/>
</dbReference>
<evidence type="ECO:0000256" key="5">
    <source>
        <dbReference type="ARBA" id="ARBA00022737"/>
    </source>
</evidence>
<feature type="region of interest" description="Disordered" evidence="13">
    <location>
        <begin position="689"/>
        <end position="708"/>
    </location>
</feature>
<evidence type="ECO:0000256" key="6">
    <source>
        <dbReference type="ARBA" id="ARBA00022801"/>
    </source>
</evidence>
<evidence type="ECO:0000259" key="16">
    <source>
        <dbReference type="PROSITE" id="PS50055"/>
    </source>
</evidence>
<dbReference type="Ensembl" id="ENSPKIT00000030807.1">
    <property type="protein sequence ID" value="ENSPKIP00000006775.1"/>
    <property type="gene ID" value="ENSPKIG00000022919.1"/>
</dbReference>
<feature type="domain" description="Fibronectin type-III" evidence="18">
    <location>
        <begin position="1844"/>
        <end position="1937"/>
    </location>
</feature>
<keyword evidence="9 14" id="KW-0472">Membrane</keyword>
<feature type="compositionally biased region" description="Low complexity" evidence="13">
    <location>
        <begin position="787"/>
        <end position="820"/>
    </location>
</feature>
<dbReference type="PROSITE" id="PS00383">
    <property type="entry name" value="TYR_PHOSPHATASE_1"/>
    <property type="match status" value="1"/>
</dbReference>
<keyword evidence="4 15" id="KW-0732">Signal</keyword>
<feature type="region of interest" description="Disordered" evidence="13">
    <location>
        <begin position="310"/>
        <end position="356"/>
    </location>
</feature>
<dbReference type="FunFam" id="3.90.190.10:FF:000009">
    <property type="entry name" value="Receptor-type tyrosine-protein phosphatase beta"/>
    <property type="match status" value="1"/>
</dbReference>
<feature type="transmembrane region" description="Helical" evidence="14">
    <location>
        <begin position="2387"/>
        <end position="2406"/>
    </location>
</feature>
<feature type="region of interest" description="Disordered" evidence="13">
    <location>
        <begin position="718"/>
        <end position="738"/>
    </location>
</feature>
<dbReference type="InterPro" id="IPR035992">
    <property type="entry name" value="Ricin_B-like_lectins"/>
</dbReference>
<evidence type="ECO:0000256" key="10">
    <source>
        <dbReference type="ARBA" id="ARBA00023180"/>
    </source>
</evidence>
<protein>
    <recommendedName>
        <fullName evidence="2">protein-tyrosine-phosphatase</fullName>
        <ecNumber evidence="2">3.1.3.48</ecNumber>
    </recommendedName>
</protein>
<evidence type="ECO:0000259" key="18">
    <source>
        <dbReference type="PROSITE" id="PS50853"/>
    </source>
</evidence>
<evidence type="ECO:0000256" key="2">
    <source>
        <dbReference type="ARBA" id="ARBA00013064"/>
    </source>
</evidence>
<dbReference type="SMART" id="SM00404">
    <property type="entry name" value="PTPc_motif"/>
    <property type="match status" value="1"/>
</dbReference>
<dbReference type="EC" id="3.1.3.48" evidence="2"/>
<feature type="compositionally biased region" description="Polar residues" evidence="13">
    <location>
        <begin position="173"/>
        <end position="187"/>
    </location>
</feature>
<dbReference type="GO" id="GO:0001525">
    <property type="term" value="P:angiogenesis"/>
    <property type="evidence" value="ECO:0007669"/>
    <property type="project" value="TreeGrafter"/>
</dbReference>
<dbReference type="SMART" id="SM00194">
    <property type="entry name" value="PTPc"/>
    <property type="match status" value="1"/>
</dbReference>
<proteinExistence type="inferred from homology"/>
<dbReference type="PROSITE" id="PS50056">
    <property type="entry name" value="TYR_PHOSPHATASE_2"/>
    <property type="match status" value="1"/>
</dbReference>
<evidence type="ECO:0000313" key="19">
    <source>
        <dbReference type="Ensembl" id="ENSPKIP00000006775.1"/>
    </source>
</evidence>
<feature type="compositionally biased region" description="Low complexity" evidence="13">
    <location>
        <begin position="444"/>
        <end position="454"/>
    </location>
</feature>
<evidence type="ECO:0000313" key="20">
    <source>
        <dbReference type="Proteomes" id="UP000261540"/>
    </source>
</evidence>
<dbReference type="CDD" id="cd14617">
    <property type="entry name" value="R-PTPc-B"/>
    <property type="match status" value="1"/>
</dbReference>
<keyword evidence="10" id="KW-0325">Glycoprotein</keyword>
<feature type="compositionally biased region" description="Polar residues" evidence="13">
    <location>
        <begin position="826"/>
        <end position="840"/>
    </location>
</feature>
<dbReference type="PANTHER" id="PTHR46957">
    <property type="entry name" value="CYTOKINE RECEPTOR"/>
    <property type="match status" value="1"/>
</dbReference>
<feature type="domain" description="Fibronectin type-III" evidence="18">
    <location>
        <begin position="2015"/>
        <end position="2111"/>
    </location>
</feature>
<dbReference type="Pfam" id="PF00041">
    <property type="entry name" value="fn3"/>
    <property type="match status" value="13"/>
</dbReference>
<dbReference type="InterPro" id="IPR016130">
    <property type="entry name" value="Tyr_Pase_AS"/>
</dbReference>
<evidence type="ECO:0000256" key="7">
    <source>
        <dbReference type="ARBA" id="ARBA00022912"/>
    </source>
</evidence>
<dbReference type="GO" id="GO:0045296">
    <property type="term" value="F:cadherin binding"/>
    <property type="evidence" value="ECO:0007669"/>
    <property type="project" value="TreeGrafter"/>
</dbReference>
<evidence type="ECO:0000256" key="9">
    <source>
        <dbReference type="ARBA" id="ARBA00023136"/>
    </source>
</evidence>
<dbReference type="SUPFAM" id="SSF49265">
    <property type="entry name" value="Fibronectin type III"/>
    <property type="match status" value="13"/>
</dbReference>
<dbReference type="PROSITE" id="PS50853">
    <property type="entry name" value="FN3"/>
    <property type="match status" value="10"/>
</dbReference>
<dbReference type="InterPro" id="IPR003595">
    <property type="entry name" value="Tyr_Pase_cat"/>
</dbReference>
<feature type="domain" description="Fibronectin type-III" evidence="18">
    <location>
        <begin position="955"/>
        <end position="1043"/>
    </location>
</feature>
<feature type="domain" description="Fibronectin type-III" evidence="18">
    <location>
        <begin position="1044"/>
        <end position="1134"/>
    </location>
</feature>
<dbReference type="InterPro" id="IPR029021">
    <property type="entry name" value="Prot-tyrosine_phosphatase-like"/>
</dbReference>
<evidence type="ECO:0000256" key="4">
    <source>
        <dbReference type="ARBA" id="ARBA00022729"/>
    </source>
</evidence>
<evidence type="ECO:0000256" key="12">
    <source>
        <dbReference type="ARBA" id="ARBA00051722"/>
    </source>
</evidence>
<dbReference type="SUPFAM" id="SSF52799">
    <property type="entry name" value="(Phosphotyrosine protein) phosphatases II"/>
    <property type="match status" value="1"/>
</dbReference>
<evidence type="ECO:0000256" key="14">
    <source>
        <dbReference type="SAM" id="Phobius"/>
    </source>
</evidence>
<evidence type="ECO:0000256" key="11">
    <source>
        <dbReference type="ARBA" id="ARBA00025789"/>
    </source>
</evidence>
<dbReference type="SUPFAM" id="SSF50370">
    <property type="entry name" value="Ricin B-like lectins"/>
    <property type="match status" value="1"/>
</dbReference>
<dbReference type="InterPro" id="IPR000242">
    <property type="entry name" value="PTP_cat"/>
</dbReference>
<dbReference type="Gene3D" id="3.90.190.10">
    <property type="entry name" value="Protein tyrosine phosphatase superfamily"/>
    <property type="match status" value="1"/>
</dbReference>
<sequence length="2789" mass="302447">MDALFFTAISAFLRFAATDGFLIAHSHKLLCLVTRNVTVQLGKCDATDPEQQWRWTGGMKLLHQRSSRCLWAESSLAVPRHSRLAALTDCAISPAWRCHDTKGTLGLASSAMYLMKQGYRAVLSEEPRYSKWTRYKGDGRGRMLETPLCPPKDPPVYTTTAANSSFSATIFSGNPSDTNTGPVSSRATRPALSTSHTPSRSTRTNTVAEHHVSSASSTRALYTGAATRIRVRRTSSVGLLTSNSTPPVTRTSRVSHRAHTYGPMPATQHSESKSRTPSTAGTSALASWTTSEDFPTITDIPLGTAKTLRESHMTRTSTDAFPSKSPKTLRNTPNSSATTENLIRSATTGQVGRPASSRWSAAARSVTSALLKVSTADGAASNFFAPPAMIAGTLTITAAPPSISSAPVSISSAAETVGPITSAAPTMARAETIVLNRTDAVPDPTVNPTVTDTASTVGIGTPAPNMPTVSVVPSMTTTEPTNTVVNSMTTTELTNTVVPSMTTTEPTNTVVNSMTTTEPTNTVVNSMTTTEPTSIVVSSMTSTEPTSTVVHSMTTTEPINTVVPFMTTVEPTITGDSTVAITEPTITVDPTITVLPTSTTIEPTITADPTMTTTEPTITVVPTTTTAESTIILDPTKTTTEPTITVVPNITTSINRMGTFAFSMESTEASIMTTVTSLDPSTKTAAVSPITSEVTPRSRAGTSEESSSAVIVISTSTVPAPNSSTTEATMTNAPPFSTTAMLPTSTITSSSSNRVPPTKATTASTIYTVGPTKKFSASTIYIVGPNTTNPSPVTSATPATASTTSPVTTETPNTASTTSPVITDALTHSTSASRTTTVAPSTSELTGTPTSTTTIRTKQCETTEIMKCLVNITESHASTESALLKWTTPGEMCNFSVVVLDGIFGSVDCVREEGQGNAHTCEIRSLQPGTVYHLEIMSKTDGRRVNVSLQTDPQEPASLDVQLDQNRTSGLRVSWPRSPGQVDWYELTLMDTETGQTQSTVIEGSAEPQSGFSALNPGTRYALTLVAIAGNKTSAAVQTTAATAPSAVSGLQLTPFFNTLGVSWKPGPGRVERFQLLLMGHDHDSLRQNVTLDGNATSYTLSGLVPGHQYNVTLVSESAGQESASFAQVQTAWAMVTGLTLENDGSQSSLTARWKPAPGDVEAYRLQLTGPGAPPRPRDLPPNISSVVFNNLIPGAAYRVSLSTVSVKQSPQTIATGRTAPDKVTQLVLKGTGDRRGLKMTWAPPRGEWDQYGILLFDGSAVQVNVSAGNDTREYSFSDLSLVPGRLYKAAVTVESGQQSSTESCQKRIVPAEVTRLSIDNEGSTDSLRASWDRATGDADSYRVLLIHDTTVIKNETVPADITSYHFPSLRPGTLYRVAVTTVSGGLPSGEVVAEDRTVPAAVRKVAVSNNGQRDLLSVSWQPGLGDVDSYQVTLQDPKVVPCLKVSRSSLECTFSQLVPGRLYNISIASRSGSYENHTVVQERTRPSSVQTPRAIHSARNDYLKVNWGPATGDFDFYQVAIKHNNVVLQNQTVGRSQSECVFHSLVPGRQYTVHISTWSGKYESSVSTDGRTFPAAVTSLTLADRGTEDLLVTWEAAPGDVDHYEVQLFYNDMRVLPPTALSSTAREYRPVSLTPGRLYKVVVSTFSGSDQKGEFIKCRTVPSKVKNIHVSNEGESSILKVNWTPGQGDVDSYSVSLSQGEQQLETRPVAKNINEMSFQKLTPGQKYTITIQSISGDLNNNSTASGRTVPSTVEGLQVDNQQSTHQLQASWQAGPGIADGYSLRLLDDRGNQLSNISQPSNSTQHLFEQLTPGKTYRVQIQTLSGGIPSKDTTAKTQTRPAAVPSLAVTANSSSSVTLGWGAAQGELDGYDVLLYDAASELRGSHHAGPAARGYSFRDLRPGTQYKVVVRTRSGTQSNETSIWTRTVPAPATALQARNRNQTDSLWLSWIRPVGDLSSYLLFVSGANGSQNLELPPERQEHVLQNLLPGHLYQVELRTCSGELTIAARTEGRTAPESPTLLSFPRITNTSVEIQWSVPLAGEYDDFDLQWTPHDALSVSKGHPAPNVASRLLKGLYPGRLYTFSVRTVSGGGAARDSPTYSQPIYKNVQTKPGQLHHIHCRPQSSTSISCSWSAPESDYDSYVVECMRRSTRVAVYEQRVSCNTTLHVIGQLEPHRHYTISVRVVSGSAASEAVEDSAVTMIDRPPVPPFTTRIGEAVTHITQSGISFQFNCSWFSDVNGAIKFFAIIVTESDATDTESLQPDQQHPLPAYLDYKHNSSIKAYQTRYFPSRCTADPENGAEGIEISLGTGMDVLGGRCDLDPDQNQNTFCDGPLKPKTAYRLSVRAFTQLQDDEQKETLQALYADTFLSLPLVTEAEPLNGVIEGIGAGMFLIAMVIGVTALLICRQKSRKVSQVSVAGVLLPYNNGMVWNNPSYCDYRNVQERPLVRMNSRKDKPTPGMVLGVRSNRRISSPIKAAYFEYHLAKLLADSSYFLSEEFEDLKDVGRNQSLDTALLPENRSKNRYNNILPYDSTRVKLSYVDDDPCSDYLNASYIPGNSFRREYIATQGPLPGTKDDFWKMVWEQNVHNIVMVTQCVEKGRVKCDRYWPVDQDALYYGDLIVQMQSESVLPEWTIREFTICNEDQVRYSRVVRQFHYTVWPDHGVPETTQSLVQFVRTVRDYINRTPSSGPTVVHCSAGVGRTGTFIALDRALQQLDAKDTVDIYGAVFDLRLHRSHMVQTECQYAYLHQCVRDVLRARKLRHEQENPLYPIYENVGPDFRRELVYTRR</sequence>